<dbReference type="eggNOG" id="KOG1426">
    <property type="taxonomic scope" value="Eukaryota"/>
</dbReference>
<feature type="repeat" description="RCC1" evidence="1">
    <location>
        <begin position="150"/>
        <end position="204"/>
    </location>
</feature>
<sequence length="417" mass="45621">MTKVLHLCPRGLRCSATTTRIAAVNCRSISSAAIRAGRVYLWGAADSGILGQNLVEKKVDGTLSTQYIAKPMLLDSPQITSLGIGYNYLIMADATSDVLVTGLNLRSQLGLPASENECIEGIRSVEMPHNFPIQQVACGRSHSLILTTNNQVYAAGNNLFGQCGINQKSHEPEVTRFTQLESLPNLSFKQICCGLDHSLLVTTDGQIYCIMNLFYRVGLGKHENIYQFTCVEGELKHKTIVHIATSADTVLALADDSSVYGWGDTEYSQLQFDDDAKQICLPKRISLDCIKEKIVQVAAGGSFCLACTETGNVFVWGFGALGVGNEIMDCREPRLIRFPDGAKVKKIACSINHAVALSDTGKVYTWGRGSFGKLGIGNDEDAFAPCHYYYDDDLLIVKFILLRTIDRKMSCSFNDLA</sequence>
<dbReference type="InterPro" id="IPR053035">
    <property type="entry name" value="Mitochondrial_GEF_domain"/>
</dbReference>
<dbReference type="PANTHER" id="PTHR46337">
    <property type="entry name" value="RCC1-LIKE G EXCHANGING FACTOR-LIKE PROTEIN"/>
    <property type="match status" value="1"/>
</dbReference>
<dbReference type="GO" id="GO:0005085">
    <property type="term" value="F:guanyl-nucleotide exchange factor activity"/>
    <property type="evidence" value="ECO:0000318"/>
    <property type="project" value="GO_Central"/>
</dbReference>
<protein>
    <submittedName>
        <fullName evidence="2">Uncharacterized protein</fullName>
    </submittedName>
</protein>
<dbReference type="FunCoup" id="B3RTX0">
    <property type="interactions" value="575"/>
</dbReference>
<dbReference type="RefSeq" id="XP_002112242.1">
    <property type="nucleotide sequence ID" value="XM_002112206.1"/>
</dbReference>
<feature type="repeat" description="RCC1" evidence="1">
    <location>
        <begin position="37"/>
        <end position="95"/>
    </location>
</feature>
<dbReference type="PROSITE" id="PS00626">
    <property type="entry name" value="RCC1_2"/>
    <property type="match status" value="1"/>
</dbReference>
<dbReference type="SUPFAM" id="SSF50985">
    <property type="entry name" value="RCC1/BLIP-II"/>
    <property type="match status" value="2"/>
</dbReference>
<dbReference type="STRING" id="10228.B3RTX0"/>
<dbReference type="Pfam" id="PF13540">
    <property type="entry name" value="RCC1_2"/>
    <property type="match status" value="4"/>
</dbReference>
<evidence type="ECO:0000313" key="3">
    <source>
        <dbReference type="Proteomes" id="UP000009022"/>
    </source>
</evidence>
<dbReference type="KEGG" id="tad:TRIADDRAFT_56074"/>
<reference evidence="2 3" key="1">
    <citation type="journal article" date="2008" name="Nature">
        <title>The Trichoplax genome and the nature of placozoans.</title>
        <authorList>
            <person name="Srivastava M."/>
            <person name="Begovic E."/>
            <person name="Chapman J."/>
            <person name="Putnam N.H."/>
            <person name="Hellsten U."/>
            <person name="Kawashima T."/>
            <person name="Kuo A."/>
            <person name="Mitros T."/>
            <person name="Salamov A."/>
            <person name="Carpenter M.L."/>
            <person name="Signorovitch A.Y."/>
            <person name="Moreno M.A."/>
            <person name="Kamm K."/>
            <person name="Grimwood J."/>
            <person name="Schmutz J."/>
            <person name="Shapiro H."/>
            <person name="Grigoriev I.V."/>
            <person name="Buss L.W."/>
            <person name="Schierwater B."/>
            <person name="Dellaporta S.L."/>
            <person name="Rokhsar D.S."/>
        </authorList>
    </citation>
    <scope>NUCLEOTIDE SEQUENCE [LARGE SCALE GENOMIC DNA]</scope>
    <source>
        <strain evidence="2 3">Grell-BS-1999</strain>
    </source>
</reference>
<organism evidence="2 3">
    <name type="scientific">Trichoplax adhaerens</name>
    <name type="common">Trichoplax reptans</name>
    <dbReference type="NCBI Taxonomy" id="10228"/>
    <lineage>
        <taxon>Eukaryota</taxon>
        <taxon>Metazoa</taxon>
        <taxon>Placozoa</taxon>
        <taxon>Uniplacotomia</taxon>
        <taxon>Trichoplacea</taxon>
        <taxon>Trichoplacidae</taxon>
        <taxon>Trichoplax</taxon>
    </lineage>
</organism>
<dbReference type="GO" id="GO:0005743">
    <property type="term" value="C:mitochondrial inner membrane"/>
    <property type="evidence" value="ECO:0000318"/>
    <property type="project" value="GO_Central"/>
</dbReference>
<dbReference type="OrthoDB" id="70707at2759"/>
<feature type="repeat" description="RCC1" evidence="1">
    <location>
        <begin position="257"/>
        <end position="310"/>
    </location>
</feature>
<dbReference type="HOGENOM" id="CLU_037900_0_0_1"/>
<dbReference type="GO" id="GO:0019843">
    <property type="term" value="F:rRNA binding"/>
    <property type="evidence" value="ECO:0000318"/>
    <property type="project" value="GO_Central"/>
</dbReference>
<keyword evidence="3" id="KW-1185">Reference proteome</keyword>
<dbReference type="EMBL" id="DS985244">
    <property type="protein sequence ID" value="EDV26209.1"/>
    <property type="molecule type" value="Genomic_DNA"/>
</dbReference>
<dbReference type="InParanoid" id="B3RTX0"/>
<dbReference type="Proteomes" id="UP000009022">
    <property type="component" value="Unassembled WGS sequence"/>
</dbReference>
<evidence type="ECO:0000256" key="1">
    <source>
        <dbReference type="PROSITE-ProRule" id="PRU00235"/>
    </source>
</evidence>
<feature type="repeat" description="RCC1" evidence="1">
    <location>
        <begin position="96"/>
        <end position="149"/>
    </location>
</feature>
<evidence type="ECO:0000313" key="2">
    <source>
        <dbReference type="EMBL" id="EDV26209.1"/>
    </source>
</evidence>
<dbReference type="PANTHER" id="PTHR46337:SF1">
    <property type="entry name" value="RCC1-LIKE G EXCHANGING FACTOR-LIKE PROTEIN"/>
    <property type="match status" value="1"/>
</dbReference>
<dbReference type="AlphaFoldDB" id="B3RTX0"/>
<dbReference type="Gene3D" id="2.130.10.30">
    <property type="entry name" value="Regulator of chromosome condensation 1/beta-lactamase-inhibitor protein II"/>
    <property type="match status" value="2"/>
</dbReference>
<feature type="repeat" description="RCC1" evidence="1">
    <location>
        <begin position="361"/>
        <end position="385"/>
    </location>
</feature>
<dbReference type="PRINTS" id="PR00633">
    <property type="entry name" value="RCCNDNSATION"/>
</dbReference>
<feature type="repeat" description="RCC1" evidence="1">
    <location>
        <begin position="311"/>
        <end position="360"/>
    </location>
</feature>
<dbReference type="GeneID" id="6752946"/>
<dbReference type="CTD" id="6752946"/>
<name>B3RTX0_TRIAD</name>
<proteinExistence type="predicted"/>
<accession>B3RTX0</accession>
<dbReference type="PhylomeDB" id="B3RTX0"/>
<dbReference type="InterPro" id="IPR000408">
    <property type="entry name" value="Reg_chr_condens"/>
</dbReference>
<gene>
    <name evidence="2" type="ORF">TRIADDRAFT_56074</name>
</gene>
<dbReference type="InterPro" id="IPR009091">
    <property type="entry name" value="RCC1/BLIP-II"/>
</dbReference>
<dbReference type="PROSITE" id="PS50012">
    <property type="entry name" value="RCC1_3"/>
    <property type="match status" value="6"/>
</dbReference>